<dbReference type="PANTHER" id="PTHR21029">
    <property type="entry name" value="R-SEVEN BINDING PROTEIN (R7BP) HOMOLOG"/>
    <property type="match status" value="1"/>
</dbReference>
<keyword evidence="2" id="KW-0734">Signal transduction inhibitor</keyword>
<keyword evidence="6" id="KW-1185">Reference proteome</keyword>
<keyword evidence="4" id="KW-0812">Transmembrane</keyword>
<feature type="region of interest" description="Disordered" evidence="3">
    <location>
        <begin position="1"/>
        <end position="20"/>
    </location>
</feature>
<dbReference type="AlphaFoldDB" id="A0A8T2PX95"/>
<organism evidence="5 6">
    <name type="scientific">Albula glossodonta</name>
    <name type="common">roundjaw bonefish</name>
    <dbReference type="NCBI Taxonomy" id="121402"/>
    <lineage>
        <taxon>Eukaryota</taxon>
        <taxon>Metazoa</taxon>
        <taxon>Chordata</taxon>
        <taxon>Craniata</taxon>
        <taxon>Vertebrata</taxon>
        <taxon>Euteleostomi</taxon>
        <taxon>Actinopterygii</taxon>
        <taxon>Neopterygii</taxon>
        <taxon>Teleostei</taxon>
        <taxon>Albuliformes</taxon>
        <taxon>Albulidae</taxon>
        <taxon>Albula</taxon>
    </lineage>
</organism>
<sequence>MTLSNNKVAPEDKAGSPQPLDDTKALVDSLIKVVACYRHLCSCVGGCTDGTDLRHELRRTRERAQELAAANRQCLTTHLRDKGLPDDQRREAELLWVAFSSSLELLHADMCKVFHIGQSFSLSTKISTPIQTGIQETTDVTARALSLKDLKHNDPLPSVERIEQGDLEVQIALVDQMIEDIELKVNVLRWTVEARGPQYADQLSTDSASLALLAMDEEDPGRRCNRSQLFMVSLLCGVAAAAALLSTLLSVYVAYLLRKDGVETALVAFGLKDL</sequence>
<dbReference type="InterPro" id="IPR026512">
    <property type="entry name" value="RGS7BP/RGS9BP"/>
</dbReference>
<accession>A0A8T2PX95</accession>
<comment type="similarity">
    <text evidence="1">Belongs to the RGS7BP/RGS9BP family.</text>
</comment>
<proteinExistence type="inferred from homology"/>
<feature type="transmembrane region" description="Helical" evidence="4">
    <location>
        <begin position="229"/>
        <end position="257"/>
    </location>
</feature>
<comment type="caution">
    <text evidence="5">The sequence shown here is derived from an EMBL/GenBank/DDBJ whole genome shotgun (WGS) entry which is preliminary data.</text>
</comment>
<evidence type="ECO:0000256" key="2">
    <source>
        <dbReference type="ARBA" id="ARBA00022700"/>
    </source>
</evidence>
<dbReference type="EMBL" id="JAFBMS010000001">
    <property type="protein sequence ID" value="KAG9355888.1"/>
    <property type="molecule type" value="Genomic_DNA"/>
</dbReference>
<protein>
    <submittedName>
        <fullName evidence="5">Uncharacterized protein</fullName>
    </submittedName>
</protein>
<evidence type="ECO:0000256" key="1">
    <source>
        <dbReference type="ARBA" id="ARBA00007457"/>
    </source>
</evidence>
<evidence type="ECO:0000313" key="6">
    <source>
        <dbReference type="Proteomes" id="UP000824540"/>
    </source>
</evidence>
<name>A0A8T2PX95_9TELE</name>
<dbReference type="OrthoDB" id="6358515at2759"/>
<evidence type="ECO:0000313" key="5">
    <source>
        <dbReference type="EMBL" id="KAG9355888.1"/>
    </source>
</evidence>
<keyword evidence="4" id="KW-1133">Transmembrane helix</keyword>
<keyword evidence="4" id="KW-0472">Membrane</keyword>
<reference evidence="5" key="1">
    <citation type="thesis" date="2021" institute="BYU ScholarsArchive" country="Provo, UT, USA">
        <title>Applications of and Algorithms for Genome Assembly and Genomic Analyses with an Emphasis on Marine Teleosts.</title>
        <authorList>
            <person name="Pickett B.D."/>
        </authorList>
    </citation>
    <scope>NUCLEOTIDE SEQUENCE</scope>
    <source>
        <strain evidence="5">HI-2016</strain>
    </source>
</reference>
<dbReference type="Proteomes" id="UP000824540">
    <property type="component" value="Unassembled WGS sequence"/>
</dbReference>
<evidence type="ECO:0000256" key="4">
    <source>
        <dbReference type="SAM" id="Phobius"/>
    </source>
</evidence>
<dbReference type="GO" id="GO:0009968">
    <property type="term" value="P:negative regulation of signal transduction"/>
    <property type="evidence" value="ECO:0007669"/>
    <property type="project" value="UniProtKB-KW"/>
</dbReference>
<gene>
    <name evidence="5" type="ORF">JZ751_000732</name>
</gene>
<evidence type="ECO:0000256" key="3">
    <source>
        <dbReference type="SAM" id="MobiDB-lite"/>
    </source>
</evidence>